<dbReference type="Pfam" id="PF10471">
    <property type="entry name" value="ANAPC_CDC26"/>
    <property type="match status" value="1"/>
</dbReference>
<dbReference type="GO" id="GO:0005680">
    <property type="term" value="C:anaphase-promoting complex"/>
    <property type="evidence" value="ECO:0007669"/>
    <property type="project" value="InterPro"/>
</dbReference>
<dbReference type="Proteomes" id="UP000190274">
    <property type="component" value="Chromosome H"/>
</dbReference>
<evidence type="ECO:0000256" key="2">
    <source>
        <dbReference type="SAM" id="Coils"/>
    </source>
</evidence>
<sequence length="107" mass="12153">MIRRQPTAISLTSEDIVELEEELEEFRLQREIKAQQRNLQRSATRLAAEDLKQTMPLHDYVAQKSPLQKLSRPDVGVPRPPSESLNVANEGTTGTTGTNHNPFYTEH</sequence>
<evidence type="ECO:0000313" key="4">
    <source>
        <dbReference type="EMBL" id="SCU97756.1"/>
    </source>
</evidence>
<dbReference type="EMBL" id="LT598461">
    <property type="protein sequence ID" value="SCU97756.1"/>
    <property type="molecule type" value="Genomic_DNA"/>
</dbReference>
<name>A0A1G4K2B4_9SACH</name>
<gene>
    <name evidence="4" type="ORF">LADA_0H08108G</name>
</gene>
<reference evidence="4 5" key="1">
    <citation type="submission" date="2016-03" db="EMBL/GenBank/DDBJ databases">
        <authorList>
            <person name="Devillers H."/>
        </authorList>
    </citation>
    <scope>NUCLEOTIDE SEQUENCE [LARGE SCALE GENOMIC DNA]</scope>
    <source>
        <strain evidence="4">CBS 10888</strain>
    </source>
</reference>
<feature type="region of interest" description="Disordered" evidence="3">
    <location>
        <begin position="62"/>
        <end position="107"/>
    </location>
</feature>
<keyword evidence="1" id="KW-0833">Ubl conjugation pathway</keyword>
<evidence type="ECO:0000256" key="1">
    <source>
        <dbReference type="ARBA" id="ARBA00022786"/>
    </source>
</evidence>
<evidence type="ECO:0000256" key="3">
    <source>
        <dbReference type="SAM" id="MobiDB-lite"/>
    </source>
</evidence>
<proteinExistence type="predicted"/>
<dbReference type="AlphaFoldDB" id="A0A1G4K2B4"/>
<dbReference type="InterPro" id="IPR018860">
    <property type="entry name" value="APC_suCDC26"/>
</dbReference>
<evidence type="ECO:0000313" key="5">
    <source>
        <dbReference type="Proteomes" id="UP000190274"/>
    </source>
</evidence>
<keyword evidence="5" id="KW-1185">Reference proteome</keyword>
<keyword evidence="2" id="KW-0175">Coiled coil</keyword>
<organism evidence="4 5">
    <name type="scientific">Lachancea dasiensis</name>
    <dbReference type="NCBI Taxonomy" id="1072105"/>
    <lineage>
        <taxon>Eukaryota</taxon>
        <taxon>Fungi</taxon>
        <taxon>Dikarya</taxon>
        <taxon>Ascomycota</taxon>
        <taxon>Saccharomycotina</taxon>
        <taxon>Saccharomycetes</taxon>
        <taxon>Saccharomycetales</taxon>
        <taxon>Saccharomycetaceae</taxon>
        <taxon>Lachancea</taxon>
    </lineage>
</organism>
<dbReference type="OrthoDB" id="4056532at2759"/>
<feature type="coiled-coil region" evidence="2">
    <location>
        <begin position="9"/>
        <end position="36"/>
    </location>
</feature>
<accession>A0A1G4K2B4</accession>
<dbReference type="GO" id="GO:0031145">
    <property type="term" value="P:anaphase-promoting complex-dependent catabolic process"/>
    <property type="evidence" value="ECO:0007669"/>
    <property type="project" value="InterPro"/>
</dbReference>
<protein>
    <submittedName>
        <fullName evidence="4">LADA_0H08108g1_1</fullName>
    </submittedName>
</protein>